<keyword evidence="4" id="KW-0865">Zymogen</keyword>
<gene>
    <name evidence="6" type="ORF">Bfra_002175ca</name>
</gene>
<keyword evidence="7" id="KW-1185">Reference proteome</keyword>
<feature type="domain" description="Peptidase C14 caspase" evidence="5">
    <location>
        <begin position="5"/>
        <end position="261"/>
    </location>
</feature>
<keyword evidence="3" id="KW-0645">Protease</keyword>
<dbReference type="InterPro" id="IPR029030">
    <property type="entry name" value="Caspase-like_dom_sf"/>
</dbReference>
<dbReference type="AlphaFoldDB" id="A0A8H6B2B2"/>
<dbReference type="OrthoDB" id="3223806at2759"/>
<evidence type="ECO:0000256" key="2">
    <source>
        <dbReference type="ARBA" id="ARBA00022703"/>
    </source>
</evidence>
<dbReference type="Gene3D" id="3.40.50.1460">
    <property type="match status" value="1"/>
</dbReference>
<dbReference type="RefSeq" id="XP_037196751.1">
    <property type="nucleotide sequence ID" value="XM_037332597.1"/>
</dbReference>
<keyword evidence="3" id="KW-0378">Hydrolase</keyword>
<sequence length="820" mass="90832">MPLTKRALLIASPFGGLQGPEHDVETMTKALQINDFNDITKCVAAEATRDNILEKWRELIDRTMPDDAIVFYYSGHGALAKPHSPVSDNGIQSKSLQFIVPMDYDKSNAKDFRGIFDIEISHLLWRVTTKTHNVTVILDCCHSGRMARNPKLGSHSSPKFLTEIQYRDDVDEIEGKLQHNFRLEGDGDGHPNGNPFTVRIVAGTQGETAWEHKDQEGRWQGALTRALGIALEEAAGKDISWHTTMIRVRDALAISNCPQHPDAEGRSKRIHFTLEETDPGVFSFVIKGKVVTIKGGRVAGFAKNDIFALFPHGRESKAPWVAKAKLSSVDVFDSIGDIIETGNGEALPERGIAILIERVLRPSPIKIPVEMIDLKKAVGSSKFLRVGTQDETERIPSVRLEKDGASLYDEGGIGIEIFCSPFDQTGEIIGAAEKLTRAKLFRGLRPNNGERLSHDLELHFKVVVPGNRRAIFPSGESHISEDETACIWLVNKGKRTLYVNIFDINVAGQIFLINVDNPGGIEVEGQSTYIYGQNRQGEAEGEAFSWPDSVPICEAISESLLFIVTENIINLQHVESPGMIGRGETPKSTLEDLTFQIACGGARNYGQSRRQVALIRFDVIEIPFTLHPRTCTGEMVPDPQKCEEWPKTLKSWPEIDETAAKGFFGAVLRAGHGIPPCIWVTNKYTEQITVVVSKLRPSRLWTGSELNVSATGGGVTFSTEVRRPWSLLQITRLLNAHNALKQTYALPTTKKTLGPYTNGQSPVTATFPLWNRKEGCGVVCVYLGKEERCFIMNDQVPIGGTAVFTGQPDMEIIEYKELKR</sequence>
<keyword evidence="2" id="KW-0053">Apoptosis</keyword>
<dbReference type="GO" id="GO:0004197">
    <property type="term" value="F:cysteine-type endopeptidase activity"/>
    <property type="evidence" value="ECO:0007669"/>
    <property type="project" value="InterPro"/>
</dbReference>
<dbReference type="SUPFAM" id="SSF52129">
    <property type="entry name" value="Caspase-like"/>
    <property type="match status" value="1"/>
</dbReference>
<evidence type="ECO:0000256" key="4">
    <source>
        <dbReference type="ARBA" id="ARBA00023145"/>
    </source>
</evidence>
<accession>A0A8H6B2B2</accession>
<dbReference type="Proteomes" id="UP000531561">
    <property type="component" value="Unassembled WGS sequence"/>
</dbReference>
<dbReference type="Pfam" id="PF00656">
    <property type="entry name" value="Peptidase_C14"/>
    <property type="match status" value="1"/>
</dbReference>
<dbReference type="GO" id="GO:0006915">
    <property type="term" value="P:apoptotic process"/>
    <property type="evidence" value="ECO:0007669"/>
    <property type="project" value="UniProtKB-KW"/>
</dbReference>
<reference evidence="6 7" key="1">
    <citation type="journal article" date="2020" name="Phytopathology">
        <title>A high-quality genome resource of Botrytis fragariae, a new and rapidly spreading fungal pathogen causing strawberry gray mold in the U.S.A.</title>
        <authorList>
            <person name="Wu Y."/>
            <person name="Saski C.A."/>
            <person name="Schnabel G."/>
            <person name="Xiao S."/>
            <person name="Hu M."/>
        </authorList>
    </citation>
    <scope>NUCLEOTIDE SEQUENCE [LARGE SCALE GENOMIC DNA]</scope>
    <source>
        <strain evidence="6 7">BVB16</strain>
    </source>
</reference>
<keyword evidence="3" id="KW-0788">Thiol protease</keyword>
<evidence type="ECO:0000256" key="3">
    <source>
        <dbReference type="ARBA" id="ARBA00022807"/>
    </source>
</evidence>
<evidence type="ECO:0000313" key="6">
    <source>
        <dbReference type="EMBL" id="KAF5877805.1"/>
    </source>
</evidence>
<proteinExistence type="inferred from homology"/>
<comment type="similarity">
    <text evidence="1">Belongs to the peptidase C14B family.</text>
</comment>
<organism evidence="6 7">
    <name type="scientific">Botrytis fragariae</name>
    <dbReference type="NCBI Taxonomy" id="1964551"/>
    <lineage>
        <taxon>Eukaryota</taxon>
        <taxon>Fungi</taxon>
        <taxon>Dikarya</taxon>
        <taxon>Ascomycota</taxon>
        <taxon>Pezizomycotina</taxon>
        <taxon>Leotiomycetes</taxon>
        <taxon>Helotiales</taxon>
        <taxon>Sclerotiniaceae</taxon>
        <taxon>Botrytis</taxon>
    </lineage>
</organism>
<evidence type="ECO:0000313" key="7">
    <source>
        <dbReference type="Proteomes" id="UP000531561"/>
    </source>
</evidence>
<evidence type="ECO:0000259" key="5">
    <source>
        <dbReference type="Pfam" id="PF00656"/>
    </source>
</evidence>
<evidence type="ECO:0000256" key="1">
    <source>
        <dbReference type="ARBA" id="ARBA00009005"/>
    </source>
</evidence>
<dbReference type="InterPro" id="IPR011600">
    <property type="entry name" value="Pept_C14_caspase"/>
</dbReference>
<dbReference type="InterPro" id="IPR050452">
    <property type="entry name" value="Metacaspase"/>
</dbReference>
<name>A0A8H6B2B2_9HELO</name>
<dbReference type="GO" id="GO:0006508">
    <property type="term" value="P:proteolysis"/>
    <property type="evidence" value="ECO:0007669"/>
    <property type="project" value="InterPro"/>
</dbReference>
<dbReference type="PANTHER" id="PTHR48104:SF30">
    <property type="entry name" value="METACASPASE-1"/>
    <property type="match status" value="1"/>
</dbReference>
<dbReference type="GeneID" id="59256289"/>
<dbReference type="PANTHER" id="PTHR48104">
    <property type="entry name" value="METACASPASE-4"/>
    <property type="match status" value="1"/>
</dbReference>
<comment type="caution">
    <text evidence="6">The sequence shown here is derived from an EMBL/GenBank/DDBJ whole genome shotgun (WGS) entry which is preliminary data.</text>
</comment>
<dbReference type="EMBL" id="JABFCT010000003">
    <property type="protein sequence ID" value="KAF5877805.1"/>
    <property type="molecule type" value="Genomic_DNA"/>
</dbReference>
<dbReference type="GO" id="GO:0005737">
    <property type="term" value="C:cytoplasm"/>
    <property type="evidence" value="ECO:0007669"/>
    <property type="project" value="TreeGrafter"/>
</dbReference>
<protein>
    <submittedName>
        <fullName evidence="6">Putative peptidase caspase catalytic subunit p20 protein</fullName>
    </submittedName>
</protein>